<dbReference type="AlphaFoldDB" id="A0A4Y2XER5"/>
<reference evidence="1 2" key="1">
    <citation type="journal article" date="2019" name="Sci. Rep.">
        <title>Orb-weaving spider Araneus ventricosus genome elucidates the spidroin gene catalogue.</title>
        <authorList>
            <person name="Kono N."/>
            <person name="Nakamura H."/>
            <person name="Ohtoshi R."/>
            <person name="Moran D.A.P."/>
            <person name="Shinohara A."/>
            <person name="Yoshida Y."/>
            <person name="Fujiwara M."/>
            <person name="Mori M."/>
            <person name="Tomita M."/>
            <person name="Arakawa K."/>
        </authorList>
    </citation>
    <scope>NUCLEOTIDE SEQUENCE [LARGE SCALE GENOMIC DNA]</scope>
</reference>
<comment type="caution">
    <text evidence="1">The sequence shown here is derived from an EMBL/GenBank/DDBJ whole genome shotgun (WGS) entry which is preliminary data.</text>
</comment>
<protein>
    <submittedName>
        <fullName evidence="1">Uncharacterized protein</fullName>
    </submittedName>
</protein>
<gene>
    <name evidence="1" type="ORF">AVEN_88249_1</name>
</gene>
<accession>A0A4Y2XER5</accession>
<name>A0A4Y2XER5_ARAVE</name>
<dbReference type="EMBL" id="BGPR01074795">
    <property type="protein sequence ID" value="GBO46852.1"/>
    <property type="molecule type" value="Genomic_DNA"/>
</dbReference>
<evidence type="ECO:0000313" key="2">
    <source>
        <dbReference type="Proteomes" id="UP000499080"/>
    </source>
</evidence>
<organism evidence="1 2">
    <name type="scientific">Araneus ventricosus</name>
    <name type="common">Orbweaver spider</name>
    <name type="synonym">Epeira ventricosa</name>
    <dbReference type="NCBI Taxonomy" id="182803"/>
    <lineage>
        <taxon>Eukaryota</taxon>
        <taxon>Metazoa</taxon>
        <taxon>Ecdysozoa</taxon>
        <taxon>Arthropoda</taxon>
        <taxon>Chelicerata</taxon>
        <taxon>Arachnida</taxon>
        <taxon>Araneae</taxon>
        <taxon>Araneomorphae</taxon>
        <taxon>Entelegynae</taxon>
        <taxon>Araneoidea</taxon>
        <taxon>Araneidae</taxon>
        <taxon>Araneus</taxon>
    </lineage>
</organism>
<feature type="non-terminal residue" evidence="1">
    <location>
        <position position="1"/>
    </location>
</feature>
<keyword evidence="2" id="KW-1185">Reference proteome</keyword>
<proteinExistence type="predicted"/>
<sequence>MPNGQRWPAVASRPEGHRLETRVHQKCAVNTGLVHVKPTIHFTDKLYILESEKGKAIKIYGNEPNGFPWLEFRLG</sequence>
<dbReference type="Proteomes" id="UP000499080">
    <property type="component" value="Unassembled WGS sequence"/>
</dbReference>
<evidence type="ECO:0000313" key="1">
    <source>
        <dbReference type="EMBL" id="GBO46852.1"/>
    </source>
</evidence>